<keyword evidence="1" id="KW-0472">Membrane</keyword>
<evidence type="ECO:0000313" key="2">
    <source>
        <dbReference type="EMBL" id="ORI98061.1"/>
    </source>
</evidence>
<dbReference type="EMBL" id="MPLS01000009">
    <property type="protein sequence ID" value="ORI98061.1"/>
    <property type="molecule type" value="Genomic_DNA"/>
</dbReference>
<evidence type="ECO:0000313" key="3">
    <source>
        <dbReference type="Proteomes" id="UP000192288"/>
    </source>
</evidence>
<dbReference type="Proteomes" id="UP000192288">
    <property type="component" value="Unassembled WGS sequence"/>
</dbReference>
<organism evidence="2 3">
    <name type="scientific">Leuconostoc pseudomesenteroides</name>
    <dbReference type="NCBI Taxonomy" id="33968"/>
    <lineage>
        <taxon>Bacteria</taxon>
        <taxon>Bacillati</taxon>
        <taxon>Bacillota</taxon>
        <taxon>Bacilli</taxon>
        <taxon>Lactobacillales</taxon>
        <taxon>Lactobacillaceae</taxon>
        <taxon>Leuconostoc</taxon>
    </lineage>
</organism>
<accession>A0A1X0VEE0</accession>
<dbReference type="RefSeq" id="WP_080518982.1">
    <property type="nucleotide sequence ID" value="NZ_MPLS01000009.1"/>
</dbReference>
<protein>
    <submittedName>
        <fullName evidence="2">Uncharacterized protein</fullName>
    </submittedName>
</protein>
<keyword evidence="1" id="KW-1133">Transmembrane helix</keyword>
<sequence length="74" mass="8512">MTFPHDLLGWLSVGSILLGGLWWVLKNTIVNSINGLRTDIASLKDELKISNSITDNHEIRLTKLETWKHDKWEV</sequence>
<dbReference type="AlphaFoldDB" id="A0A1X0VEE0"/>
<comment type="caution">
    <text evidence="2">The sequence shown here is derived from an EMBL/GenBank/DDBJ whole genome shotgun (WGS) entry which is preliminary data.</text>
</comment>
<reference evidence="2 3" key="1">
    <citation type="journal article" date="2017" name="Front. Microbiol.">
        <title>Genomic Characterization of Dairy Associated Leuconostoc Species and Diversity of Leuconostocs in Undefined Mixed Mesophilic Starter Cultures.</title>
        <authorList>
            <person name="Frantzen C.A."/>
            <person name="Kot W."/>
            <person name="Pedersen T.B."/>
            <person name="Ardo Y.M."/>
            <person name="Broadbent J.R."/>
            <person name="Neve H."/>
            <person name="Hansen L.H."/>
            <person name="Dal Bello F."/>
            <person name="Ostlie H.M."/>
            <person name="Kleppen H.P."/>
            <person name="Vogensen F.K."/>
            <person name="Holo H."/>
        </authorList>
    </citation>
    <scope>NUCLEOTIDE SEQUENCE [LARGE SCALE GENOMIC DNA]</scope>
    <source>
        <strain evidence="2 3">LMGCF08</strain>
    </source>
</reference>
<feature type="transmembrane region" description="Helical" evidence="1">
    <location>
        <begin position="7"/>
        <end position="25"/>
    </location>
</feature>
<evidence type="ECO:0000256" key="1">
    <source>
        <dbReference type="SAM" id="Phobius"/>
    </source>
</evidence>
<proteinExistence type="predicted"/>
<dbReference type="STRING" id="33968.BMS77_02040"/>
<keyword evidence="1" id="KW-0812">Transmembrane</keyword>
<gene>
    <name evidence="2" type="ORF">BMR96_03770</name>
</gene>
<name>A0A1X0VEE0_LEUPS</name>